<dbReference type="GO" id="GO:0016757">
    <property type="term" value="F:glycosyltransferase activity"/>
    <property type="evidence" value="ECO:0007669"/>
    <property type="project" value="InterPro"/>
</dbReference>
<name>A0A7W8G0U0_9GAMM</name>
<keyword evidence="4" id="KW-1185">Reference proteome</keyword>
<dbReference type="PANTHER" id="PTHR12526">
    <property type="entry name" value="GLYCOSYLTRANSFERASE"/>
    <property type="match status" value="1"/>
</dbReference>
<dbReference type="Pfam" id="PF13439">
    <property type="entry name" value="Glyco_transf_4"/>
    <property type="match status" value="1"/>
</dbReference>
<keyword evidence="3" id="KW-0808">Transferase</keyword>
<dbReference type="SUPFAM" id="SSF53756">
    <property type="entry name" value="UDP-Glycosyltransferase/glycogen phosphorylase"/>
    <property type="match status" value="1"/>
</dbReference>
<evidence type="ECO:0000259" key="1">
    <source>
        <dbReference type="Pfam" id="PF00534"/>
    </source>
</evidence>
<dbReference type="AlphaFoldDB" id="A0A7W8G0U0"/>
<evidence type="ECO:0000313" key="3">
    <source>
        <dbReference type="EMBL" id="MBB5208133.1"/>
    </source>
</evidence>
<evidence type="ECO:0000259" key="2">
    <source>
        <dbReference type="Pfam" id="PF13439"/>
    </source>
</evidence>
<evidence type="ECO:0000313" key="4">
    <source>
        <dbReference type="Proteomes" id="UP000521199"/>
    </source>
</evidence>
<dbReference type="InterPro" id="IPR001296">
    <property type="entry name" value="Glyco_trans_1"/>
</dbReference>
<dbReference type="Gene3D" id="3.40.50.2000">
    <property type="entry name" value="Glycogen Phosphorylase B"/>
    <property type="match status" value="2"/>
</dbReference>
<reference evidence="3 4" key="1">
    <citation type="submission" date="2020-08" db="EMBL/GenBank/DDBJ databases">
        <title>Genomic Encyclopedia of Type Strains, Phase IV (KMG-IV): sequencing the most valuable type-strain genomes for metagenomic binning, comparative biology and taxonomic classification.</title>
        <authorList>
            <person name="Goeker M."/>
        </authorList>
    </citation>
    <scope>NUCLEOTIDE SEQUENCE [LARGE SCALE GENOMIC DNA]</scope>
    <source>
        <strain evidence="3 4">DSM 24163</strain>
    </source>
</reference>
<dbReference type="PANTHER" id="PTHR12526:SF638">
    <property type="entry name" value="SPORE COAT PROTEIN SA"/>
    <property type="match status" value="1"/>
</dbReference>
<dbReference type="Pfam" id="PF00534">
    <property type="entry name" value="Glycos_transf_1"/>
    <property type="match status" value="1"/>
</dbReference>
<gene>
    <name evidence="3" type="ORF">HNQ52_001662</name>
</gene>
<organism evidence="3 4">
    <name type="scientific">Chiayiivirga flava</name>
    <dbReference type="NCBI Taxonomy" id="659595"/>
    <lineage>
        <taxon>Bacteria</taxon>
        <taxon>Pseudomonadati</taxon>
        <taxon>Pseudomonadota</taxon>
        <taxon>Gammaproteobacteria</taxon>
        <taxon>Lysobacterales</taxon>
        <taxon>Lysobacteraceae</taxon>
        <taxon>Chiayiivirga</taxon>
    </lineage>
</organism>
<dbReference type="GO" id="GO:1901135">
    <property type="term" value="P:carbohydrate derivative metabolic process"/>
    <property type="evidence" value="ECO:0007669"/>
    <property type="project" value="UniProtKB-ARBA"/>
</dbReference>
<dbReference type="InterPro" id="IPR028098">
    <property type="entry name" value="Glyco_trans_4-like_N"/>
</dbReference>
<proteinExistence type="predicted"/>
<dbReference type="EMBL" id="JACHHP010000002">
    <property type="protein sequence ID" value="MBB5208133.1"/>
    <property type="molecule type" value="Genomic_DNA"/>
</dbReference>
<feature type="domain" description="Glycosyl transferase family 1" evidence="1">
    <location>
        <begin position="197"/>
        <end position="342"/>
    </location>
</feature>
<dbReference type="Proteomes" id="UP000521199">
    <property type="component" value="Unassembled WGS sequence"/>
</dbReference>
<sequence>MPRALTVMQVLPALGTGGVERSTLEIAAALVAAGHRSLVVSAGGDRVAELERGGSTHVTLDLGRKSLATLLQVRALRRLLARERPDIVHVRSRLPAWLVWWARRGLRASKPAVVSTIHGLNSPGRYSAILTYGERVICVSDTVRTHVLRHYPGCDPRRLRVIRRGIDPAQFPRGLRPDAQWRETFLADHPRLAGGTLLTLPGRGTRLKGHHDALQLIARLRKDGRDVRGLLLGVAEPGRERYVAELSALAGELGIADAVVLSPPRRDVREVLAISALVLQLSNKPEAFGRTVAEALSLGRPVLGWDHGGVGDVLAAHFPAGRVPPADIDALARRAAALLDAPPSVPPYTGTTLAAMQAATLALYAEVTDARG</sequence>
<accession>A0A7W8G0U0</accession>
<protein>
    <submittedName>
        <fullName evidence="3">Glycosyltransferase involved in cell wall biosynthesis</fullName>
    </submittedName>
</protein>
<comment type="caution">
    <text evidence="3">The sequence shown here is derived from an EMBL/GenBank/DDBJ whole genome shotgun (WGS) entry which is preliminary data.</text>
</comment>
<feature type="domain" description="Glycosyltransferase subfamily 4-like N-terminal" evidence="2">
    <location>
        <begin position="17"/>
        <end position="169"/>
    </location>
</feature>